<dbReference type="NCBIfam" id="TIGR03592">
    <property type="entry name" value="yidC_oxa1_cterm"/>
    <property type="match status" value="1"/>
</dbReference>
<keyword evidence="8 12" id="KW-0472">Membrane</keyword>
<evidence type="ECO:0000256" key="10">
    <source>
        <dbReference type="ARBA" id="ARBA00023186"/>
    </source>
</evidence>
<dbReference type="EMBL" id="LWSG01000001">
    <property type="protein sequence ID" value="OAS89197.1"/>
    <property type="molecule type" value="Genomic_DNA"/>
</dbReference>
<keyword evidence="16" id="KW-1185">Reference proteome</keyword>
<feature type="chain" id="PRO_5039254053" description="Membrane protein insertase YidC" evidence="13">
    <location>
        <begin position="22"/>
        <end position="263"/>
    </location>
</feature>
<comment type="subcellular location">
    <subcellularLocation>
        <location evidence="1 12">Cell membrane</location>
        <topology evidence="1 12">Multi-pass membrane protein</topology>
    </subcellularLocation>
</comment>
<keyword evidence="5 12" id="KW-0732">Signal</keyword>
<proteinExistence type="inferred from homology"/>
<comment type="function">
    <text evidence="12">Required for the insertion and/or proper folding and/or complex formation of integral membrane proteins into the membrane. Involved in integration of membrane proteins that insert both dependently and independently of the Sec translocase complex, as well as at least some lipoproteins.</text>
</comment>
<dbReference type="HAMAP" id="MF_01811">
    <property type="entry name" value="YidC_type2"/>
    <property type="match status" value="1"/>
</dbReference>
<dbReference type="GO" id="GO:0032977">
    <property type="term" value="F:membrane insertase activity"/>
    <property type="evidence" value="ECO:0007669"/>
    <property type="project" value="InterPro"/>
</dbReference>
<evidence type="ECO:0000256" key="9">
    <source>
        <dbReference type="ARBA" id="ARBA00023139"/>
    </source>
</evidence>
<evidence type="ECO:0000256" key="2">
    <source>
        <dbReference type="ARBA" id="ARBA00022448"/>
    </source>
</evidence>
<keyword evidence="10 12" id="KW-0143">Chaperone</keyword>
<evidence type="ECO:0000256" key="3">
    <source>
        <dbReference type="ARBA" id="ARBA00022475"/>
    </source>
</evidence>
<feature type="domain" description="Membrane insertase YidC/Oxa/ALB C-terminal" evidence="14">
    <location>
        <begin position="57"/>
        <end position="242"/>
    </location>
</feature>
<reference evidence="16" key="1">
    <citation type="submission" date="2016-04" db="EMBL/GenBank/DDBJ databases">
        <authorList>
            <person name="Lyu Z."/>
            <person name="Lyu W."/>
        </authorList>
    </citation>
    <scope>NUCLEOTIDE SEQUENCE [LARGE SCALE GENOMIC DNA]</scope>
    <source>
        <strain evidence="16">C44</strain>
    </source>
</reference>
<comment type="similarity">
    <text evidence="12">Belongs to the OXA1/ALB3/YidC family. Type 2 subfamily.</text>
</comment>
<evidence type="ECO:0000256" key="1">
    <source>
        <dbReference type="ARBA" id="ARBA00004651"/>
    </source>
</evidence>
<dbReference type="InterPro" id="IPR028055">
    <property type="entry name" value="YidC/Oxa/ALB_C"/>
</dbReference>
<feature type="signal peptide" evidence="13">
    <location>
        <begin position="1"/>
        <end position="21"/>
    </location>
</feature>
<protein>
    <recommendedName>
        <fullName evidence="12">Membrane protein insertase YidC</fullName>
    </recommendedName>
    <alternativeName>
        <fullName evidence="12">Foldase YidC</fullName>
    </alternativeName>
    <alternativeName>
        <fullName evidence="12">Membrane integrase YidC</fullName>
    </alternativeName>
    <alternativeName>
        <fullName evidence="12">Membrane protein YidC</fullName>
    </alternativeName>
</protein>
<dbReference type="STRING" id="152268.A6K24_01155"/>
<evidence type="ECO:0000256" key="11">
    <source>
        <dbReference type="ARBA" id="ARBA00023288"/>
    </source>
</evidence>
<keyword evidence="3 12" id="KW-1003">Cell membrane</keyword>
<evidence type="ECO:0000313" key="16">
    <source>
        <dbReference type="Proteomes" id="UP000078534"/>
    </source>
</evidence>
<keyword evidence="11 12" id="KW-0449">Lipoprotein</keyword>
<organism evidence="15 16">
    <name type="scientific">Metabacillus litoralis</name>
    <dbReference type="NCBI Taxonomy" id="152268"/>
    <lineage>
        <taxon>Bacteria</taxon>
        <taxon>Bacillati</taxon>
        <taxon>Bacillota</taxon>
        <taxon>Bacilli</taxon>
        <taxon>Bacillales</taxon>
        <taxon>Bacillaceae</taxon>
        <taxon>Metabacillus</taxon>
    </lineage>
</organism>
<dbReference type="Proteomes" id="UP000078534">
    <property type="component" value="Unassembled WGS sequence"/>
</dbReference>
<keyword evidence="7 12" id="KW-1133">Transmembrane helix</keyword>
<dbReference type="RefSeq" id="WP_066324332.1">
    <property type="nucleotide sequence ID" value="NZ_LWSG01000001.1"/>
</dbReference>
<dbReference type="OrthoDB" id="9780552at2"/>
<dbReference type="InterPro" id="IPR047196">
    <property type="entry name" value="YidC_ALB_C"/>
</dbReference>
<evidence type="ECO:0000256" key="12">
    <source>
        <dbReference type="HAMAP-Rule" id="MF_01811"/>
    </source>
</evidence>
<dbReference type="PANTHER" id="PTHR12428:SF65">
    <property type="entry name" value="CYTOCHROME C OXIDASE ASSEMBLY PROTEIN COX18, MITOCHONDRIAL"/>
    <property type="match status" value="1"/>
</dbReference>
<dbReference type="Pfam" id="PF02096">
    <property type="entry name" value="60KD_IMP"/>
    <property type="match status" value="1"/>
</dbReference>
<dbReference type="GO" id="GO:0015031">
    <property type="term" value="P:protein transport"/>
    <property type="evidence" value="ECO:0007669"/>
    <property type="project" value="UniProtKB-KW"/>
</dbReference>
<accession>A0A179T574</accession>
<gene>
    <name evidence="12" type="primary">yidC</name>
    <name evidence="15" type="ORF">A6K24_01155</name>
</gene>
<sequence>MKPTKNILVIIVVMISTFVLSACSAQNSNGNGFFQNVFVHPFASAIHSIAILFNGSFGLSIILITLIIRLILLPLMLKQYKNQQHMKEKMELLKPEMDAIQKKTKAAKDQKEQQKLQQEMFGLYKKHGVNPLSIGCLPMLIQMPILMGFYYAIRGSEEIATHSFLWFSLGQPDIWITAIAGIVYYVQFKVSMSNMPTQNQSQMKIMGLMSPLMIVIFSLNAPAALPLYWAVGGTFLIFQSILGKKLYQQKANIADETDKTENV</sequence>
<keyword evidence="6 12" id="KW-0653">Protein transport</keyword>
<evidence type="ECO:0000256" key="13">
    <source>
        <dbReference type="SAM" id="SignalP"/>
    </source>
</evidence>
<evidence type="ECO:0000313" key="15">
    <source>
        <dbReference type="EMBL" id="OAS89197.1"/>
    </source>
</evidence>
<dbReference type="GO" id="GO:0005886">
    <property type="term" value="C:plasma membrane"/>
    <property type="evidence" value="ECO:0007669"/>
    <property type="project" value="UniProtKB-SubCell"/>
</dbReference>
<dbReference type="PROSITE" id="PS51257">
    <property type="entry name" value="PROKAR_LIPOPROTEIN"/>
    <property type="match status" value="1"/>
</dbReference>
<evidence type="ECO:0000256" key="6">
    <source>
        <dbReference type="ARBA" id="ARBA00022927"/>
    </source>
</evidence>
<name>A0A179T574_9BACI</name>
<dbReference type="InterPro" id="IPR001708">
    <property type="entry name" value="YidC/ALB3/OXA1/COX18"/>
</dbReference>
<dbReference type="AlphaFoldDB" id="A0A179T574"/>
<feature type="transmembrane region" description="Helical" evidence="12">
    <location>
        <begin position="49"/>
        <end position="77"/>
    </location>
</feature>
<dbReference type="PANTHER" id="PTHR12428">
    <property type="entry name" value="OXA1"/>
    <property type="match status" value="1"/>
</dbReference>
<feature type="transmembrane region" description="Helical" evidence="12">
    <location>
        <begin position="205"/>
        <end position="221"/>
    </location>
</feature>
<keyword evidence="9" id="KW-0564">Palmitate</keyword>
<dbReference type="GO" id="GO:0051205">
    <property type="term" value="P:protein insertion into membrane"/>
    <property type="evidence" value="ECO:0007669"/>
    <property type="project" value="TreeGrafter"/>
</dbReference>
<evidence type="ECO:0000256" key="8">
    <source>
        <dbReference type="ARBA" id="ARBA00023136"/>
    </source>
</evidence>
<feature type="transmembrane region" description="Helical" evidence="12">
    <location>
        <begin position="165"/>
        <end position="185"/>
    </location>
</feature>
<comment type="caution">
    <text evidence="15">The sequence shown here is derived from an EMBL/GenBank/DDBJ whole genome shotgun (WGS) entry which is preliminary data.</text>
</comment>
<keyword evidence="2 12" id="KW-0813">Transport</keyword>
<feature type="transmembrane region" description="Helical" evidence="12">
    <location>
        <begin position="132"/>
        <end position="153"/>
    </location>
</feature>
<dbReference type="InterPro" id="IPR023060">
    <property type="entry name" value="YidC/YidC1/YidC2_Firmicutes"/>
</dbReference>
<evidence type="ECO:0000259" key="14">
    <source>
        <dbReference type="Pfam" id="PF02096"/>
    </source>
</evidence>
<keyword evidence="4 12" id="KW-0812">Transmembrane</keyword>
<evidence type="ECO:0000256" key="7">
    <source>
        <dbReference type="ARBA" id="ARBA00022989"/>
    </source>
</evidence>
<evidence type="ECO:0000256" key="4">
    <source>
        <dbReference type="ARBA" id="ARBA00022692"/>
    </source>
</evidence>
<evidence type="ECO:0000256" key="5">
    <source>
        <dbReference type="ARBA" id="ARBA00022729"/>
    </source>
</evidence>
<dbReference type="CDD" id="cd20070">
    <property type="entry name" value="5TM_YidC_Alb3"/>
    <property type="match status" value="1"/>
</dbReference>